<keyword evidence="3" id="KW-0560">Oxidoreductase</keyword>
<organism evidence="5 6">
    <name type="scientific">Furfurilactobacillus milii</name>
    <dbReference type="NCBI Taxonomy" id="2888272"/>
    <lineage>
        <taxon>Bacteria</taxon>
        <taxon>Bacillati</taxon>
        <taxon>Bacillota</taxon>
        <taxon>Bacilli</taxon>
        <taxon>Lactobacillales</taxon>
        <taxon>Lactobacillaceae</taxon>
        <taxon>Furfurilactobacillus</taxon>
    </lineage>
</organism>
<evidence type="ECO:0000256" key="4">
    <source>
        <dbReference type="RuleBase" id="RU000363"/>
    </source>
</evidence>
<dbReference type="EMBL" id="WEZQ01000017">
    <property type="protein sequence ID" value="MYV17588.1"/>
    <property type="molecule type" value="Genomic_DNA"/>
</dbReference>
<comment type="similarity">
    <text evidence="1 4">Belongs to the short-chain dehydrogenases/reductases (SDR) family.</text>
</comment>
<dbReference type="PRINTS" id="PR00081">
    <property type="entry name" value="GDHRDH"/>
</dbReference>
<dbReference type="SUPFAM" id="SSF51735">
    <property type="entry name" value="NAD(P)-binding Rossmann-fold domains"/>
    <property type="match status" value="1"/>
</dbReference>
<gene>
    <name evidence="5" type="ORF">GB993_08745</name>
</gene>
<evidence type="ECO:0000256" key="1">
    <source>
        <dbReference type="ARBA" id="ARBA00006484"/>
    </source>
</evidence>
<protein>
    <submittedName>
        <fullName evidence="5">SDR family NAD(P)-dependent oxidoreductase</fullName>
    </submittedName>
</protein>
<dbReference type="PRINTS" id="PR00080">
    <property type="entry name" value="SDRFAMILY"/>
</dbReference>
<comment type="caution">
    <text evidence="5">The sequence shown here is derived from an EMBL/GenBank/DDBJ whole genome shotgun (WGS) entry which is preliminary data.</text>
</comment>
<evidence type="ECO:0000313" key="6">
    <source>
        <dbReference type="Proteomes" id="UP000449209"/>
    </source>
</evidence>
<evidence type="ECO:0000256" key="3">
    <source>
        <dbReference type="ARBA" id="ARBA00023002"/>
    </source>
</evidence>
<dbReference type="InterPro" id="IPR002347">
    <property type="entry name" value="SDR_fam"/>
</dbReference>
<dbReference type="PANTHER" id="PTHR43963:SF6">
    <property type="entry name" value="CHAIN DEHYDROGENASE FAMILY PROTEIN, PUTATIVE (AFU_ORTHOLOGUE AFUA_3G15350)-RELATED"/>
    <property type="match status" value="1"/>
</dbReference>
<dbReference type="Proteomes" id="UP000449209">
    <property type="component" value="Unassembled WGS sequence"/>
</dbReference>
<dbReference type="OrthoDB" id="5786478at2"/>
<dbReference type="Gene3D" id="3.40.50.720">
    <property type="entry name" value="NAD(P)-binding Rossmann-like Domain"/>
    <property type="match status" value="1"/>
</dbReference>
<reference evidence="5 6" key="1">
    <citation type="journal article" date="2019" name="Appl. Environ. Microbiol.">
        <title>Genetic determinants of hydroxycinnamic acid metabolism in heterofermentative lactobacilli.</title>
        <authorList>
            <person name="Gaur G."/>
            <person name="Oh J.H."/>
            <person name="Filannino P."/>
            <person name="Gobbetti M."/>
            <person name="van Pijkeren J.P."/>
            <person name="Ganzle M.G."/>
        </authorList>
    </citation>
    <scope>NUCLEOTIDE SEQUENCE [LARGE SCALE GENOMIC DNA]</scope>
    <source>
        <strain evidence="5 6">C5</strain>
    </source>
</reference>
<dbReference type="Pfam" id="PF00106">
    <property type="entry name" value="adh_short"/>
    <property type="match status" value="1"/>
</dbReference>
<sequence>MKQAFVTGGNKGLGFEIAKQLGEQGWQVIIGSRDAKRGQEAVDQLRAAGLEEPQFVELDLSNTQTIQAAAKTITENYHELQLLVNNAGIPGDMRAAGIETSMADVRETMEVNFFGTFELTQALFPLLKQNHGQVANITIPTTPNKLFNPFAYQTSKGAQNVMTTSLATSFETTDTPVEIFSVHPGPVSTDLNGNLQADFMQTAEEAAAGVVRLITSEEPKQGAFLEVKPAIG</sequence>
<name>A0A6N9I3X4_9LACO</name>
<dbReference type="AlphaFoldDB" id="A0A6N9I3X4"/>
<dbReference type="GO" id="GO:0016491">
    <property type="term" value="F:oxidoreductase activity"/>
    <property type="evidence" value="ECO:0007669"/>
    <property type="project" value="UniProtKB-KW"/>
</dbReference>
<evidence type="ECO:0000256" key="2">
    <source>
        <dbReference type="ARBA" id="ARBA00022857"/>
    </source>
</evidence>
<proteinExistence type="inferred from homology"/>
<accession>A0A6N9I3X4</accession>
<dbReference type="RefSeq" id="WP_161003962.1">
    <property type="nucleotide sequence ID" value="NZ_WEZQ01000017.1"/>
</dbReference>
<dbReference type="PANTHER" id="PTHR43963">
    <property type="entry name" value="CARBONYL REDUCTASE 1-RELATED"/>
    <property type="match status" value="1"/>
</dbReference>
<evidence type="ECO:0000313" key="5">
    <source>
        <dbReference type="EMBL" id="MYV17588.1"/>
    </source>
</evidence>
<dbReference type="InterPro" id="IPR036291">
    <property type="entry name" value="NAD(P)-bd_dom_sf"/>
</dbReference>
<keyword evidence="2" id="KW-0521">NADP</keyword>